<organism evidence="1 2">
    <name type="scientific">Diploscapter pachys</name>
    <dbReference type="NCBI Taxonomy" id="2018661"/>
    <lineage>
        <taxon>Eukaryota</taxon>
        <taxon>Metazoa</taxon>
        <taxon>Ecdysozoa</taxon>
        <taxon>Nematoda</taxon>
        <taxon>Chromadorea</taxon>
        <taxon>Rhabditida</taxon>
        <taxon>Rhabditina</taxon>
        <taxon>Rhabditomorpha</taxon>
        <taxon>Rhabditoidea</taxon>
        <taxon>Rhabditidae</taxon>
        <taxon>Diploscapter</taxon>
    </lineage>
</organism>
<name>A0A2A2JWM2_9BILA</name>
<sequence length="166" mass="17871">MRPALTRQAQRRTDLPWRAVAALESIMANESLLQRVQRAPLGHTFDGGQRITVAHDSQGQTGIDPPTIAQHRARPALAVVATFAGAHQVELVTQQVEQSQPGRQLQQVMLAIDGQLDGQQCCQGFAIAHDQGLTVGSGSSSDGCFFRCDPGWSPAVQSDCQERDTG</sequence>
<keyword evidence="2" id="KW-1185">Reference proteome</keyword>
<comment type="caution">
    <text evidence="1">The sequence shown here is derived from an EMBL/GenBank/DDBJ whole genome shotgun (WGS) entry which is preliminary data.</text>
</comment>
<evidence type="ECO:0000313" key="2">
    <source>
        <dbReference type="Proteomes" id="UP000218231"/>
    </source>
</evidence>
<reference evidence="1 2" key="1">
    <citation type="journal article" date="2017" name="Curr. Biol.">
        <title>Genome architecture and evolution of a unichromosomal asexual nematode.</title>
        <authorList>
            <person name="Fradin H."/>
            <person name="Zegar C."/>
            <person name="Gutwein M."/>
            <person name="Lucas J."/>
            <person name="Kovtun M."/>
            <person name="Corcoran D."/>
            <person name="Baugh L.R."/>
            <person name="Kiontke K."/>
            <person name="Gunsalus K."/>
            <person name="Fitch D.H."/>
            <person name="Piano F."/>
        </authorList>
    </citation>
    <scope>NUCLEOTIDE SEQUENCE [LARGE SCALE GENOMIC DNA]</scope>
    <source>
        <strain evidence="1">PF1309</strain>
    </source>
</reference>
<gene>
    <name evidence="1" type="ORF">WR25_17476</name>
</gene>
<accession>A0A2A2JWM2</accession>
<proteinExistence type="predicted"/>
<evidence type="ECO:0000313" key="1">
    <source>
        <dbReference type="EMBL" id="PAV66105.1"/>
    </source>
</evidence>
<dbReference type="Proteomes" id="UP000218231">
    <property type="component" value="Unassembled WGS sequence"/>
</dbReference>
<protein>
    <submittedName>
        <fullName evidence="1">Uncharacterized protein</fullName>
    </submittedName>
</protein>
<dbReference type="AlphaFoldDB" id="A0A2A2JWM2"/>
<dbReference type="EMBL" id="LIAE01010157">
    <property type="protein sequence ID" value="PAV66105.1"/>
    <property type="molecule type" value="Genomic_DNA"/>
</dbReference>